<evidence type="ECO:0000313" key="1">
    <source>
        <dbReference type="EMBL" id="CAH2301856.1"/>
    </source>
</evidence>
<sequence length="178" mass="19832">ASSEATAFHLPPNPSLCWLQSPLSLLSRAVHTVICAYRAGHHSVRALQGTNRRLTDSPACSHYICANRAANYCSYLSTRTGRPSPPIRLVLHEQFIYTNSLPRVSRETRGNRFVGVIVAEYHTHQDKANRRRFSTKITIDDSSFLTGTCTGWFDYPWGVGLPVKVYPSSLAGGEPPFR</sequence>
<proteinExistence type="predicted"/>
<dbReference type="Proteomes" id="UP001295444">
    <property type="component" value="Chromosome 06"/>
</dbReference>
<dbReference type="AlphaFoldDB" id="A0AAD1SHT2"/>
<reference evidence="1" key="1">
    <citation type="submission" date="2022-03" db="EMBL/GenBank/DDBJ databases">
        <authorList>
            <person name="Alioto T."/>
            <person name="Alioto T."/>
            <person name="Gomez Garrido J."/>
        </authorList>
    </citation>
    <scope>NUCLEOTIDE SEQUENCE</scope>
</reference>
<evidence type="ECO:0000313" key="2">
    <source>
        <dbReference type="Proteomes" id="UP001295444"/>
    </source>
</evidence>
<name>A0AAD1SHT2_PELCU</name>
<protein>
    <submittedName>
        <fullName evidence="1">Uncharacterized protein</fullName>
    </submittedName>
</protein>
<keyword evidence="2" id="KW-1185">Reference proteome</keyword>
<feature type="non-terminal residue" evidence="1">
    <location>
        <position position="1"/>
    </location>
</feature>
<accession>A0AAD1SHT2</accession>
<organism evidence="1 2">
    <name type="scientific">Pelobates cultripes</name>
    <name type="common">Western spadefoot toad</name>
    <dbReference type="NCBI Taxonomy" id="61616"/>
    <lineage>
        <taxon>Eukaryota</taxon>
        <taxon>Metazoa</taxon>
        <taxon>Chordata</taxon>
        <taxon>Craniata</taxon>
        <taxon>Vertebrata</taxon>
        <taxon>Euteleostomi</taxon>
        <taxon>Amphibia</taxon>
        <taxon>Batrachia</taxon>
        <taxon>Anura</taxon>
        <taxon>Pelobatoidea</taxon>
        <taxon>Pelobatidae</taxon>
        <taxon>Pelobates</taxon>
    </lineage>
</organism>
<gene>
    <name evidence="1" type="ORF">PECUL_23A043991</name>
</gene>
<dbReference type="EMBL" id="OW240917">
    <property type="protein sequence ID" value="CAH2301856.1"/>
    <property type="molecule type" value="Genomic_DNA"/>
</dbReference>